<dbReference type="InterPro" id="IPR036770">
    <property type="entry name" value="Ankyrin_rpt-contain_sf"/>
</dbReference>
<organism evidence="2 3">
    <name type="scientific">Phakopsora pachyrhizi</name>
    <name type="common">Asian soybean rust disease fungus</name>
    <dbReference type="NCBI Taxonomy" id="170000"/>
    <lineage>
        <taxon>Eukaryota</taxon>
        <taxon>Fungi</taxon>
        <taxon>Dikarya</taxon>
        <taxon>Basidiomycota</taxon>
        <taxon>Pucciniomycotina</taxon>
        <taxon>Pucciniomycetes</taxon>
        <taxon>Pucciniales</taxon>
        <taxon>Phakopsoraceae</taxon>
        <taxon>Phakopsora</taxon>
    </lineage>
</organism>
<comment type="caution">
    <text evidence="2">The sequence shown here is derived from an EMBL/GenBank/DDBJ whole genome shotgun (WGS) entry which is preliminary data.</text>
</comment>
<keyword evidence="3" id="KW-1185">Reference proteome</keyword>
<proteinExistence type="predicted"/>
<dbReference type="Gene3D" id="1.25.40.20">
    <property type="entry name" value="Ankyrin repeat-containing domain"/>
    <property type="match status" value="1"/>
</dbReference>
<evidence type="ECO:0000313" key="3">
    <source>
        <dbReference type="Proteomes" id="UP001153365"/>
    </source>
</evidence>
<reference evidence="2" key="1">
    <citation type="submission" date="2022-06" db="EMBL/GenBank/DDBJ databases">
        <authorList>
            <consortium name="SYNGENTA / RWTH Aachen University"/>
        </authorList>
    </citation>
    <scope>NUCLEOTIDE SEQUENCE</scope>
</reference>
<evidence type="ECO:0000313" key="2">
    <source>
        <dbReference type="EMBL" id="CAH7667678.1"/>
    </source>
</evidence>
<dbReference type="AlphaFoldDB" id="A0AAV0AH36"/>
<dbReference type="EMBL" id="CALTRL010000364">
    <property type="protein sequence ID" value="CAH7667676.1"/>
    <property type="molecule type" value="Genomic_DNA"/>
</dbReference>
<accession>A0AAV0AH36</accession>
<evidence type="ECO:0000313" key="1">
    <source>
        <dbReference type="EMBL" id="CAH7667676.1"/>
    </source>
</evidence>
<name>A0AAV0AH36_PHAPC</name>
<gene>
    <name evidence="1" type="ORF">PPACK8108_LOCUS2097</name>
    <name evidence="2" type="ORF">PPACK8108_LOCUS2099</name>
</gene>
<dbReference type="EMBL" id="CALTRL010000364">
    <property type="protein sequence ID" value="CAH7667678.1"/>
    <property type="molecule type" value="Genomic_DNA"/>
</dbReference>
<dbReference type="Proteomes" id="UP001153365">
    <property type="component" value="Unassembled WGS sequence"/>
</dbReference>
<protein>
    <submittedName>
        <fullName evidence="2">Expressed protein</fullName>
    </submittedName>
</protein>
<sequence length="358" mass="41642">MDLGMTAPSTRGRASLNSLPIDILNQIHVLSGSEHLPIINRHFREIFGENLKSDHYRAEYLYHKYFVSTFVTIKQFSISISNHFKYSKQEEEEKIHRDQKKFYDSRGKSTSLWESVLSNRACSLKALRYFIEKIDRDSLNNNSQKFTAVKVPTIPIRLLNSLRDYDQLNFEYSDHDLEDQRQNSIYEFIRTLLTEFQTSPNKPSGYPLARSLLTRDLRMVRLLLDFDADLECKNDLIVKIAIAIGDLDLIRVLIEPNFKHPLEATTATKTLKIDKSCDNERVEKGELKTVESNGTSRDDVLKLYEKIKSTDNRLDRIKVTDQMLEMAIEYKKINVAHYFIDKGARPTTEAIRLIEILL</sequence>